<protein>
    <recommendedName>
        <fullName evidence="1">Lysine-specific metallo-endopeptidase domain-containing protein</fullName>
    </recommendedName>
</protein>
<dbReference type="GO" id="GO:0004222">
    <property type="term" value="F:metalloendopeptidase activity"/>
    <property type="evidence" value="ECO:0007669"/>
    <property type="project" value="InterPro"/>
</dbReference>
<dbReference type="AlphaFoldDB" id="A0A8H4UFA4"/>
<comment type="caution">
    <text evidence="2">The sequence shown here is derived from an EMBL/GenBank/DDBJ whole genome shotgun (WGS) entry which is preliminary data.</text>
</comment>
<dbReference type="Proteomes" id="UP000635477">
    <property type="component" value="Unassembled WGS sequence"/>
</dbReference>
<evidence type="ECO:0000259" key="1">
    <source>
        <dbReference type="Pfam" id="PF14521"/>
    </source>
</evidence>
<feature type="domain" description="Lysine-specific metallo-endopeptidase" evidence="1">
    <location>
        <begin position="234"/>
        <end position="296"/>
    </location>
</feature>
<evidence type="ECO:0000313" key="3">
    <source>
        <dbReference type="Proteomes" id="UP000635477"/>
    </source>
</evidence>
<dbReference type="InterPro" id="IPR024079">
    <property type="entry name" value="MetalloPept_cat_dom_sf"/>
</dbReference>
<reference evidence="2" key="1">
    <citation type="journal article" date="2020" name="BMC Genomics">
        <title>Correction to: Identification and distribution of gene clusters required for synthesis of sphingolipid metabolism inhibitors in diverse species of the filamentous fungus Fusarium.</title>
        <authorList>
            <person name="Kim H.S."/>
            <person name="Lohmar J.M."/>
            <person name="Busman M."/>
            <person name="Brown D.W."/>
            <person name="Naumann T.A."/>
            <person name="Divon H.H."/>
            <person name="Lysoe E."/>
            <person name="Uhlig S."/>
            <person name="Proctor R.H."/>
        </authorList>
    </citation>
    <scope>NUCLEOTIDE SEQUENCE</scope>
    <source>
        <strain evidence="2">NRRL 22465</strain>
    </source>
</reference>
<evidence type="ECO:0000313" key="2">
    <source>
        <dbReference type="EMBL" id="KAF4975546.1"/>
    </source>
</evidence>
<dbReference type="OrthoDB" id="3510493at2759"/>
<name>A0A8H4UFA4_9HYPO</name>
<reference evidence="2" key="2">
    <citation type="submission" date="2020-05" db="EMBL/GenBank/DDBJ databases">
        <authorList>
            <person name="Kim H.-S."/>
            <person name="Proctor R.H."/>
            <person name="Brown D.W."/>
        </authorList>
    </citation>
    <scope>NUCLEOTIDE SEQUENCE</scope>
    <source>
        <strain evidence="2">NRRL 22465</strain>
    </source>
</reference>
<sequence length="315" mass="34196">MRTVNLFKSLLGYLAFERCRADVSWTTLGCDSVNINGASVDALWDSAVAMASNAQSTIDTLVNARGIVPRSTNSRAANAAKYMWGLKFPFSKLAGLDNAAKDTLRQVSSVYARAEGLMRQNSGFLFCSGNSLTWGVVADYLNGAWYATIPGTDDVLVLLFTAGGPHGEASRPCTDGETMGRTFKGRYISSNGQVPDELLVGILFCSNQFGSDWKGALTLGYPTEGKDPDPNHYKSAAGTILHEMIHAVDMNTYLDHTSPHFAEGQVAYGFNRCYYLALSEPKRALMNADNYRVFAEMCMSPATTWGAPRLLNAGE</sequence>
<dbReference type="Gene3D" id="3.40.390.10">
    <property type="entry name" value="Collagenase (Catalytic Domain)"/>
    <property type="match status" value="1"/>
</dbReference>
<organism evidence="2 3">
    <name type="scientific">Fusarium zealandicum</name>
    <dbReference type="NCBI Taxonomy" id="1053134"/>
    <lineage>
        <taxon>Eukaryota</taxon>
        <taxon>Fungi</taxon>
        <taxon>Dikarya</taxon>
        <taxon>Ascomycota</taxon>
        <taxon>Pezizomycotina</taxon>
        <taxon>Sordariomycetes</taxon>
        <taxon>Hypocreomycetidae</taxon>
        <taxon>Hypocreales</taxon>
        <taxon>Nectriaceae</taxon>
        <taxon>Fusarium</taxon>
        <taxon>Fusarium staphyleae species complex</taxon>
    </lineage>
</organism>
<proteinExistence type="predicted"/>
<keyword evidence="3" id="KW-1185">Reference proteome</keyword>
<dbReference type="Pfam" id="PF14521">
    <property type="entry name" value="Aspzincin_M35"/>
    <property type="match status" value="1"/>
</dbReference>
<dbReference type="InterPro" id="IPR029463">
    <property type="entry name" value="Lys_MEP"/>
</dbReference>
<dbReference type="SUPFAM" id="SSF55486">
    <property type="entry name" value="Metalloproteases ('zincins'), catalytic domain"/>
    <property type="match status" value="1"/>
</dbReference>
<dbReference type="EMBL" id="JABEYC010000630">
    <property type="protein sequence ID" value="KAF4975546.1"/>
    <property type="molecule type" value="Genomic_DNA"/>
</dbReference>
<accession>A0A8H4UFA4</accession>
<gene>
    <name evidence="2" type="ORF">FZEAL_7692</name>
</gene>